<evidence type="ECO:0000313" key="1">
    <source>
        <dbReference type="EMBL" id="CAB3706113.1"/>
    </source>
</evidence>
<sequence length="126" mass="13609">MKALIITDTLAGHAACADRFAAHFDRVTCVELRVLHLALRTLAAPEPEIVVLDIMRSPTKCLAVVARLRAVFPQAKILVQKQAKPSNFEYLAEQVGAHGVADIRNTGVADVKVMLAAVLGGNITRR</sequence>
<evidence type="ECO:0008006" key="3">
    <source>
        <dbReference type="Google" id="ProtNLM"/>
    </source>
</evidence>
<organism evidence="1 2">
    <name type="scientific">Achromobacter deleyi</name>
    <dbReference type="NCBI Taxonomy" id="1353891"/>
    <lineage>
        <taxon>Bacteria</taxon>
        <taxon>Pseudomonadati</taxon>
        <taxon>Pseudomonadota</taxon>
        <taxon>Betaproteobacteria</taxon>
        <taxon>Burkholderiales</taxon>
        <taxon>Alcaligenaceae</taxon>
        <taxon>Achromobacter</taxon>
    </lineage>
</organism>
<reference evidence="1 2" key="1">
    <citation type="submission" date="2020-04" db="EMBL/GenBank/DDBJ databases">
        <authorList>
            <person name="De Canck E."/>
        </authorList>
    </citation>
    <scope>NUCLEOTIDE SEQUENCE [LARGE SCALE GENOMIC DNA]</scope>
    <source>
        <strain evidence="1 2">LMG 3458</strain>
    </source>
</reference>
<dbReference type="Proteomes" id="UP000494111">
    <property type="component" value="Unassembled WGS sequence"/>
</dbReference>
<protein>
    <recommendedName>
        <fullName evidence="3">Response regulatory domain-containing protein</fullName>
    </recommendedName>
</protein>
<evidence type="ECO:0000313" key="2">
    <source>
        <dbReference type="Proteomes" id="UP000494111"/>
    </source>
</evidence>
<gene>
    <name evidence="1" type="ORF">LMG3458_02934</name>
</gene>
<accession>A0A6S7A4M6</accession>
<proteinExistence type="predicted"/>
<name>A0A6S7A4M6_9BURK</name>
<dbReference type="AlphaFoldDB" id="A0A6S7A4M6"/>
<dbReference type="EMBL" id="CADIJO010000009">
    <property type="protein sequence ID" value="CAB3706113.1"/>
    <property type="molecule type" value="Genomic_DNA"/>
</dbReference>
<dbReference type="RefSeq" id="WP_175193032.1">
    <property type="nucleotide sequence ID" value="NZ_CADIJO010000009.1"/>
</dbReference>